<sequence length="131" mass="14093">MQKHHGLLGKYRPYTIAGLAVLALTGPALALSLKGLMRQMSDNTSAAKAALSSFDARTAEAVLRRYAADAREGKTLFASGQSARDQDMRARFDRMAAAAEPPGRQTLDPASFRKAFVAVVTECKTCHSAHK</sequence>
<proteinExistence type="predicted"/>
<reference evidence="1 2" key="1">
    <citation type="submission" date="2023-07" db="EMBL/GenBank/DDBJ databases">
        <title>Genomic Encyclopedia of Type Strains, Phase IV (KMG-IV): sequencing the most valuable type-strain genomes for metagenomic binning, comparative biology and taxonomic classification.</title>
        <authorList>
            <person name="Goeker M."/>
        </authorList>
    </citation>
    <scope>NUCLEOTIDE SEQUENCE [LARGE SCALE GENOMIC DNA]</scope>
    <source>
        <strain evidence="1 2">DSM 5896</strain>
    </source>
</reference>
<dbReference type="EMBL" id="JAUSVK010000001">
    <property type="protein sequence ID" value="MDQ0392101.1"/>
    <property type="molecule type" value="Genomic_DNA"/>
</dbReference>
<dbReference type="SUPFAM" id="SSF47175">
    <property type="entry name" value="Cytochromes"/>
    <property type="match status" value="1"/>
</dbReference>
<accession>A0ABU0FCE3</accession>
<dbReference type="RefSeq" id="WP_307425465.1">
    <property type="nucleotide sequence ID" value="NZ_JAUSVK010000001.1"/>
</dbReference>
<evidence type="ECO:0000313" key="2">
    <source>
        <dbReference type="Proteomes" id="UP001237448"/>
    </source>
</evidence>
<dbReference type="InterPro" id="IPR010980">
    <property type="entry name" value="Cyt_c/b562"/>
</dbReference>
<organism evidence="1 2">
    <name type="scientific">Labrys monachus</name>
    <dbReference type="NCBI Taxonomy" id="217067"/>
    <lineage>
        <taxon>Bacteria</taxon>
        <taxon>Pseudomonadati</taxon>
        <taxon>Pseudomonadota</taxon>
        <taxon>Alphaproteobacteria</taxon>
        <taxon>Hyphomicrobiales</taxon>
        <taxon>Xanthobacteraceae</taxon>
        <taxon>Labrys</taxon>
    </lineage>
</organism>
<protein>
    <submittedName>
        <fullName evidence="1">Cytochrome c556</fullName>
    </submittedName>
</protein>
<name>A0ABU0FCE3_9HYPH</name>
<comment type="caution">
    <text evidence="1">The sequence shown here is derived from an EMBL/GenBank/DDBJ whole genome shotgun (WGS) entry which is preliminary data.</text>
</comment>
<gene>
    <name evidence="1" type="ORF">J3R73_001893</name>
</gene>
<dbReference type="Proteomes" id="UP001237448">
    <property type="component" value="Unassembled WGS sequence"/>
</dbReference>
<keyword evidence="2" id="KW-1185">Reference proteome</keyword>
<evidence type="ECO:0000313" key="1">
    <source>
        <dbReference type="EMBL" id="MDQ0392101.1"/>
    </source>
</evidence>